<dbReference type="InterPro" id="IPR001453">
    <property type="entry name" value="MoaB/Mog_dom"/>
</dbReference>
<dbReference type="SUPFAM" id="SSF63882">
    <property type="entry name" value="MoeA N-terminal region -like"/>
    <property type="match status" value="1"/>
</dbReference>
<sequence length="632" mass="69038">MDRNLYLDNMDVDEALKLFLNRAGQKLEAEEIPVAESLGRVTAEPVFAVYSSPNFNASAMDGIAVKARDTFEASEVNPVILEKGGHYEYVDTGDPIAEPYDAVIMIEDIVEAGEDKVKIISPAFPWQHIRPIGEDIVANEMIIPSYHVIRPVDIGALLSGGITNIMVYKKPKVGIIPTGTEIIEPGEELRLGNIIESNSRIFEGLVVEYGGEPKRYAPVPDDYDKLKAALKNATAENDIVVINAGSSAGSEDYTAELIREFGELILHGIAAKPGKPAILGLIDGKPVIGVPGYPVSAWVVFEIFAKALIKNWAGRPEKKETVLEAVLSKRLVSSLKNREYVRIKLGKVNGNLIATPLNRGAGVTMSLVRADGILEIPRTSEGFEAGEKVRVNLLKDLEDIENTIVSIGSHDLIMDIAANMMHRRNSTYNLSSAHVGSMGGIMAIRRGEAHMAPIHLLDEKTGIYNIEYIKKYLSNLDMALIKGVKRVQGIMTRKGNPKGITGIEDLSRGDIQFVNRQKGAGTRILADYLLKKAGIDPNEIHGYEREMTTHMAVAAAIASGTADMGVGVYSAAKAMELDFIPIGEEDYDFAIPRAFLELDMIKLFIEVITSQEFKDCLRDMGGYGTENTGEII</sequence>
<dbReference type="Gene3D" id="3.90.105.10">
    <property type="entry name" value="Molybdopterin biosynthesis moea protein, domain 2"/>
    <property type="match status" value="1"/>
</dbReference>
<accession>A0ABT1NBR1</accession>
<keyword evidence="10" id="KW-0808">Transferase</keyword>
<dbReference type="EC" id="2.10.1.1" evidence="5 10"/>
<dbReference type="InterPro" id="IPR038987">
    <property type="entry name" value="MoeA-like"/>
</dbReference>
<proteinExistence type="inferred from homology"/>
<dbReference type="PROSITE" id="PS01079">
    <property type="entry name" value="MOCF_BIOSYNTHESIS_2"/>
    <property type="match status" value="1"/>
</dbReference>
<comment type="cofactor">
    <cofactor evidence="10">
        <name>Mg(2+)</name>
        <dbReference type="ChEBI" id="CHEBI:18420"/>
    </cofactor>
</comment>
<dbReference type="CDD" id="cd00887">
    <property type="entry name" value="MoeA"/>
    <property type="match status" value="1"/>
</dbReference>
<name>A0ABT1NBR1_9FIRM</name>
<dbReference type="InterPro" id="IPR036688">
    <property type="entry name" value="MoeA_C_domain_IV_sf"/>
</dbReference>
<evidence type="ECO:0000256" key="10">
    <source>
        <dbReference type="RuleBase" id="RU365090"/>
    </source>
</evidence>
<dbReference type="Gene3D" id="3.40.190.10">
    <property type="entry name" value="Periplasmic binding protein-like II"/>
    <property type="match status" value="1"/>
</dbReference>
<dbReference type="NCBIfam" id="TIGR00177">
    <property type="entry name" value="molyb_syn"/>
    <property type="match status" value="1"/>
</dbReference>
<dbReference type="SMART" id="SM00852">
    <property type="entry name" value="MoCF_biosynth"/>
    <property type="match status" value="1"/>
</dbReference>
<evidence type="ECO:0000256" key="8">
    <source>
        <dbReference type="ARBA" id="ARBA00023150"/>
    </source>
</evidence>
<evidence type="ECO:0000256" key="5">
    <source>
        <dbReference type="ARBA" id="ARBA00013269"/>
    </source>
</evidence>
<dbReference type="Pfam" id="PF03454">
    <property type="entry name" value="MoeA_C"/>
    <property type="match status" value="1"/>
</dbReference>
<dbReference type="Pfam" id="PF03453">
    <property type="entry name" value="MoeA_N"/>
    <property type="match status" value="1"/>
</dbReference>
<protein>
    <recommendedName>
        <fullName evidence="6 10">Molybdopterin molybdenumtransferase</fullName>
        <ecNumber evidence="5 10">2.10.1.1</ecNumber>
    </recommendedName>
</protein>
<dbReference type="InterPro" id="IPR005110">
    <property type="entry name" value="MoeA_linker/N"/>
</dbReference>
<reference evidence="12 13" key="1">
    <citation type="submission" date="2021-10" db="EMBL/GenBank/DDBJ databases">
        <title>Lutispora strain m25 sp. nov., a thermophilic, non-spore-forming bacterium isolated from a lab-scale methanogenic bioreactor digesting anaerobic sludge.</title>
        <authorList>
            <person name="El Houari A."/>
            <person name="Mcdonald J."/>
        </authorList>
    </citation>
    <scope>NUCLEOTIDE SEQUENCE [LARGE SCALE GENOMIC DNA]</scope>
    <source>
        <strain evidence="13">m25</strain>
    </source>
</reference>
<evidence type="ECO:0000256" key="7">
    <source>
        <dbReference type="ARBA" id="ARBA00022505"/>
    </source>
</evidence>
<evidence type="ECO:0000256" key="6">
    <source>
        <dbReference type="ARBA" id="ARBA00021108"/>
    </source>
</evidence>
<evidence type="ECO:0000259" key="11">
    <source>
        <dbReference type="SMART" id="SM00852"/>
    </source>
</evidence>
<dbReference type="Proteomes" id="UP001651880">
    <property type="component" value="Unassembled WGS sequence"/>
</dbReference>
<keyword evidence="10" id="KW-0479">Metal-binding</keyword>
<evidence type="ECO:0000256" key="4">
    <source>
        <dbReference type="ARBA" id="ARBA00010763"/>
    </source>
</evidence>
<dbReference type="RefSeq" id="WP_255226216.1">
    <property type="nucleotide sequence ID" value="NZ_JAJEKE010000002.1"/>
</dbReference>
<dbReference type="SUPFAM" id="SSF53850">
    <property type="entry name" value="Periplasmic binding protein-like II"/>
    <property type="match status" value="1"/>
</dbReference>
<evidence type="ECO:0000313" key="13">
    <source>
        <dbReference type="Proteomes" id="UP001651880"/>
    </source>
</evidence>
<dbReference type="PANTHER" id="PTHR10192">
    <property type="entry name" value="MOLYBDOPTERIN BIOSYNTHESIS PROTEIN"/>
    <property type="match status" value="1"/>
</dbReference>
<dbReference type="InterPro" id="IPR036135">
    <property type="entry name" value="MoeA_linker/N_sf"/>
</dbReference>
<evidence type="ECO:0000256" key="2">
    <source>
        <dbReference type="ARBA" id="ARBA00003487"/>
    </source>
</evidence>
<dbReference type="InterPro" id="IPR005111">
    <property type="entry name" value="MoeA_C_domain_IV"/>
</dbReference>
<comment type="similarity">
    <text evidence="4 10">Belongs to the MoeA family.</text>
</comment>
<keyword evidence="10" id="KW-0460">Magnesium</keyword>
<dbReference type="SUPFAM" id="SSF63867">
    <property type="entry name" value="MoeA C-terminal domain-like"/>
    <property type="match status" value="1"/>
</dbReference>
<dbReference type="NCBIfam" id="NF011068">
    <property type="entry name" value="PRK14498.1"/>
    <property type="match status" value="1"/>
</dbReference>
<comment type="caution">
    <text evidence="12">The sequence shown here is derived from an EMBL/GenBank/DDBJ whole genome shotgun (WGS) entry which is preliminary data.</text>
</comment>
<comment type="function">
    <text evidence="2">May be involved in the biosynthesis of molybdopterin.</text>
</comment>
<comment type="catalytic activity">
    <reaction evidence="9">
        <text>adenylyl-molybdopterin + molybdate = Mo-molybdopterin + AMP + H(+)</text>
        <dbReference type="Rhea" id="RHEA:35047"/>
        <dbReference type="ChEBI" id="CHEBI:15378"/>
        <dbReference type="ChEBI" id="CHEBI:36264"/>
        <dbReference type="ChEBI" id="CHEBI:62727"/>
        <dbReference type="ChEBI" id="CHEBI:71302"/>
        <dbReference type="ChEBI" id="CHEBI:456215"/>
        <dbReference type="EC" id="2.10.1.1"/>
    </reaction>
</comment>
<dbReference type="Gene3D" id="2.170.190.11">
    <property type="entry name" value="Molybdopterin biosynthesis moea protein, domain 3"/>
    <property type="match status" value="1"/>
</dbReference>
<feature type="domain" description="MoaB/Mog" evidence="11">
    <location>
        <begin position="174"/>
        <end position="311"/>
    </location>
</feature>
<dbReference type="SUPFAM" id="SSF53218">
    <property type="entry name" value="Molybdenum cofactor biosynthesis proteins"/>
    <property type="match status" value="1"/>
</dbReference>
<dbReference type="Gene3D" id="2.40.340.10">
    <property type="entry name" value="MoeA, C-terminal, domain IV"/>
    <property type="match status" value="1"/>
</dbReference>
<dbReference type="InterPro" id="IPR024370">
    <property type="entry name" value="PBP_domain"/>
</dbReference>
<evidence type="ECO:0000256" key="3">
    <source>
        <dbReference type="ARBA" id="ARBA00005046"/>
    </source>
</evidence>
<keyword evidence="13" id="KW-1185">Reference proteome</keyword>
<dbReference type="Pfam" id="PF12727">
    <property type="entry name" value="PBP_like"/>
    <property type="match status" value="1"/>
</dbReference>
<dbReference type="Gene3D" id="3.40.980.10">
    <property type="entry name" value="MoaB/Mog-like domain"/>
    <property type="match status" value="1"/>
</dbReference>
<gene>
    <name evidence="12" type="ORF">LJD61_03960</name>
</gene>
<keyword evidence="8 10" id="KW-0501">Molybdenum cofactor biosynthesis</keyword>
<evidence type="ECO:0000256" key="1">
    <source>
        <dbReference type="ARBA" id="ARBA00002901"/>
    </source>
</evidence>
<evidence type="ECO:0000313" key="12">
    <source>
        <dbReference type="EMBL" id="MCQ1528700.1"/>
    </source>
</evidence>
<dbReference type="InterPro" id="IPR008284">
    <property type="entry name" value="MoCF_biosynth_CS"/>
</dbReference>
<keyword evidence="7 10" id="KW-0500">Molybdenum</keyword>
<organism evidence="12 13">
    <name type="scientific">Lutispora saccharofermentans</name>
    <dbReference type="NCBI Taxonomy" id="3024236"/>
    <lineage>
        <taxon>Bacteria</taxon>
        <taxon>Bacillati</taxon>
        <taxon>Bacillota</taxon>
        <taxon>Clostridia</taxon>
        <taxon>Lutisporales</taxon>
        <taxon>Lutisporaceae</taxon>
        <taxon>Lutispora</taxon>
    </lineage>
</organism>
<comment type="function">
    <text evidence="1 10">Catalyzes the insertion of molybdate into adenylated molybdopterin with the concomitant release of AMP.</text>
</comment>
<dbReference type="EMBL" id="JAJEKE010000002">
    <property type="protein sequence ID" value="MCQ1528700.1"/>
    <property type="molecule type" value="Genomic_DNA"/>
</dbReference>
<evidence type="ECO:0000256" key="9">
    <source>
        <dbReference type="ARBA" id="ARBA00047317"/>
    </source>
</evidence>
<dbReference type="InterPro" id="IPR036425">
    <property type="entry name" value="MoaB/Mog-like_dom_sf"/>
</dbReference>
<comment type="pathway">
    <text evidence="3 10">Cofactor biosynthesis; molybdopterin biosynthesis.</text>
</comment>
<dbReference type="Pfam" id="PF00994">
    <property type="entry name" value="MoCF_biosynth"/>
    <property type="match status" value="1"/>
</dbReference>
<dbReference type="PANTHER" id="PTHR10192:SF16">
    <property type="entry name" value="MOLYBDOPTERIN MOLYBDENUMTRANSFERASE"/>
    <property type="match status" value="1"/>
</dbReference>